<proteinExistence type="predicted"/>
<protein>
    <submittedName>
        <fullName evidence="2">Uncharacterized protein</fullName>
    </submittedName>
</protein>
<dbReference type="EMBL" id="OX465085">
    <property type="protein sequence ID" value="CAI9300521.1"/>
    <property type="molecule type" value="Genomic_DNA"/>
</dbReference>
<keyword evidence="1" id="KW-1133">Transmembrane helix</keyword>
<organism evidence="2 3">
    <name type="scientific">Lactuca saligna</name>
    <name type="common">Willowleaf lettuce</name>
    <dbReference type="NCBI Taxonomy" id="75948"/>
    <lineage>
        <taxon>Eukaryota</taxon>
        <taxon>Viridiplantae</taxon>
        <taxon>Streptophyta</taxon>
        <taxon>Embryophyta</taxon>
        <taxon>Tracheophyta</taxon>
        <taxon>Spermatophyta</taxon>
        <taxon>Magnoliopsida</taxon>
        <taxon>eudicotyledons</taxon>
        <taxon>Gunneridae</taxon>
        <taxon>Pentapetalae</taxon>
        <taxon>asterids</taxon>
        <taxon>campanulids</taxon>
        <taxon>Asterales</taxon>
        <taxon>Asteraceae</taxon>
        <taxon>Cichorioideae</taxon>
        <taxon>Cichorieae</taxon>
        <taxon>Lactucinae</taxon>
        <taxon>Lactuca</taxon>
    </lineage>
</organism>
<evidence type="ECO:0000256" key="1">
    <source>
        <dbReference type="SAM" id="Phobius"/>
    </source>
</evidence>
<keyword evidence="1" id="KW-0812">Transmembrane</keyword>
<evidence type="ECO:0000313" key="2">
    <source>
        <dbReference type="EMBL" id="CAI9300521.1"/>
    </source>
</evidence>
<keyword evidence="1" id="KW-0472">Membrane</keyword>
<dbReference type="Proteomes" id="UP001177003">
    <property type="component" value="Chromosome 9"/>
</dbReference>
<gene>
    <name evidence="2" type="ORF">LSALG_LOCUS39151</name>
</gene>
<reference evidence="2" key="1">
    <citation type="submission" date="2023-04" db="EMBL/GenBank/DDBJ databases">
        <authorList>
            <person name="Vijverberg K."/>
            <person name="Xiong W."/>
            <person name="Schranz E."/>
        </authorList>
    </citation>
    <scope>NUCLEOTIDE SEQUENCE</scope>
</reference>
<accession>A0AA36EKK1</accession>
<name>A0AA36EKK1_LACSI</name>
<feature type="transmembrane region" description="Helical" evidence="1">
    <location>
        <begin position="13"/>
        <end position="30"/>
    </location>
</feature>
<dbReference type="AlphaFoldDB" id="A0AA36EKK1"/>
<sequence>METPFSHFSFTDVYSVGATSSLFSSFFLLLSNGVNLYTSMLHHPPTPSPLGDLEFSLTEINFMVILQ</sequence>
<evidence type="ECO:0000313" key="3">
    <source>
        <dbReference type="Proteomes" id="UP001177003"/>
    </source>
</evidence>
<keyword evidence="3" id="KW-1185">Reference proteome</keyword>